<keyword evidence="2" id="KW-1133">Transmembrane helix</keyword>
<feature type="transmembrane region" description="Helical" evidence="2">
    <location>
        <begin position="245"/>
        <end position="264"/>
    </location>
</feature>
<keyword evidence="2" id="KW-0812">Transmembrane</keyword>
<reference evidence="3" key="1">
    <citation type="submission" date="2021-01" db="EMBL/GenBank/DDBJ databases">
        <authorList>
            <person name="Corre E."/>
            <person name="Pelletier E."/>
            <person name="Niang G."/>
            <person name="Scheremetjew M."/>
            <person name="Finn R."/>
            <person name="Kale V."/>
            <person name="Holt S."/>
            <person name="Cochrane G."/>
            <person name="Meng A."/>
            <person name="Brown T."/>
            <person name="Cohen L."/>
        </authorList>
    </citation>
    <scope>NUCLEOTIDE SEQUENCE</scope>
    <source>
        <strain evidence="3">CCMP1320</strain>
    </source>
</reference>
<evidence type="ECO:0000256" key="2">
    <source>
        <dbReference type="SAM" id="Phobius"/>
    </source>
</evidence>
<protein>
    <submittedName>
        <fullName evidence="3">Uncharacterized protein</fullName>
    </submittedName>
</protein>
<organism evidence="3">
    <name type="scientific">Dunaliella tertiolecta</name>
    <name type="common">Green alga</name>
    <dbReference type="NCBI Taxonomy" id="3047"/>
    <lineage>
        <taxon>Eukaryota</taxon>
        <taxon>Viridiplantae</taxon>
        <taxon>Chlorophyta</taxon>
        <taxon>core chlorophytes</taxon>
        <taxon>Chlorophyceae</taxon>
        <taxon>CS clade</taxon>
        <taxon>Chlamydomonadales</taxon>
        <taxon>Dunaliellaceae</taxon>
        <taxon>Dunaliella</taxon>
    </lineage>
</organism>
<sequence>MQLQRGNVLSQSSKLTCHSPSALHLANPSQHQQQLSRHAPLQRRDGHRFGTTTMRVNAEPDAASPVTPGTGPASALTPGSDEERAKAAEVLKGCRMVMAEVQGLDFPRREVELYFKAATKLPKEWAGLEGQEKEDALASVRNVVELMVKVDEDGDKLPASCFKDFKALQLTQAMMFDLWRWRRLGGGQDSEQLPHQAALQDIQRYKPEDIERITSSLLDSLPISEEQKFEMSGAVEGVAMNAVNGAVWGSIVVGLGVLVLFNFARGF</sequence>
<dbReference type="AlphaFoldDB" id="A0A7S3QK65"/>
<feature type="region of interest" description="Disordered" evidence="1">
    <location>
        <begin position="21"/>
        <end position="44"/>
    </location>
</feature>
<evidence type="ECO:0000313" key="3">
    <source>
        <dbReference type="EMBL" id="CAE0485310.1"/>
    </source>
</evidence>
<evidence type="ECO:0000256" key="1">
    <source>
        <dbReference type="SAM" id="MobiDB-lite"/>
    </source>
</evidence>
<keyword evidence="2" id="KW-0472">Membrane</keyword>
<proteinExistence type="predicted"/>
<gene>
    <name evidence="3" type="ORF">DTER00134_LOCUS349</name>
</gene>
<accession>A0A7S3QK65</accession>
<dbReference type="EMBL" id="HBIP01000822">
    <property type="protein sequence ID" value="CAE0485310.1"/>
    <property type="molecule type" value="Transcribed_RNA"/>
</dbReference>
<name>A0A7S3QK65_DUNTE</name>
<feature type="compositionally biased region" description="Polar residues" evidence="1">
    <location>
        <begin position="27"/>
        <end position="36"/>
    </location>
</feature>
<feature type="region of interest" description="Disordered" evidence="1">
    <location>
        <begin position="57"/>
        <end position="83"/>
    </location>
</feature>